<dbReference type="Pfam" id="PF00296">
    <property type="entry name" value="Bac_luciferase"/>
    <property type="match status" value="1"/>
</dbReference>
<sequence>MTTPLRLSVLDLIPVRSNQTSADALAATTTLAQRADELGFSRYWVAEHHNMKAVASTNPAVLIGILAARTTRIRIGSGGVMLPNHAPLVVAEQFAILEAAFPGRIDLGIGRAPGSDPVITSYLRMTGTTSDVDAFPRNVADIRSLMHPGGAALQLQSGQVYELTATPKAASVAELWLLGSSEYSARLAAAQGMPYVFAHHFSGEGTERILGFYRDNFVPSDLLKEPRTFLTLNVAVAETAADARAAALPQLQQMARLLSGMPLGPLATIEQAAATELAAPQQQMVDDMAERWVIDEPVAAATRIRSLASRFGVDEVMVTPGLSAHDADAANTSPARVKALELLAEQLLA</sequence>
<dbReference type="Gene3D" id="3.20.20.30">
    <property type="entry name" value="Luciferase-like domain"/>
    <property type="match status" value="1"/>
</dbReference>
<evidence type="ECO:0000256" key="1">
    <source>
        <dbReference type="ARBA" id="ARBA00007789"/>
    </source>
</evidence>
<name>A0ABN1VGM1_9MICO</name>
<protein>
    <submittedName>
        <fullName evidence="3">LLM class flavin-dependent oxidoreductase</fullName>
    </submittedName>
</protein>
<dbReference type="SUPFAM" id="SSF51679">
    <property type="entry name" value="Bacterial luciferase-like"/>
    <property type="match status" value="1"/>
</dbReference>
<comment type="similarity">
    <text evidence="1">To bacterial alkanal monooxygenase alpha and beta chains.</text>
</comment>
<dbReference type="PANTHER" id="PTHR30137:SF6">
    <property type="entry name" value="LUCIFERASE-LIKE MONOOXYGENASE"/>
    <property type="match status" value="1"/>
</dbReference>
<dbReference type="CDD" id="cd00347">
    <property type="entry name" value="Flavin_utilizing_monoxygenases"/>
    <property type="match status" value="1"/>
</dbReference>
<evidence type="ECO:0000313" key="3">
    <source>
        <dbReference type="EMBL" id="GAA1210370.1"/>
    </source>
</evidence>
<dbReference type="InterPro" id="IPR036661">
    <property type="entry name" value="Luciferase-like_sf"/>
</dbReference>
<evidence type="ECO:0000259" key="2">
    <source>
        <dbReference type="Pfam" id="PF00296"/>
    </source>
</evidence>
<dbReference type="PANTHER" id="PTHR30137">
    <property type="entry name" value="LUCIFERASE-LIKE MONOOXYGENASE"/>
    <property type="match status" value="1"/>
</dbReference>
<reference evidence="3 4" key="1">
    <citation type="journal article" date="2019" name="Int. J. Syst. Evol. Microbiol.">
        <title>The Global Catalogue of Microorganisms (GCM) 10K type strain sequencing project: providing services to taxonomists for standard genome sequencing and annotation.</title>
        <authorList>
            <consortium name="The Broad Institute Genomics Platform"/>
            <consortium name="The Broad Institute Genome Sequencing Center for Infectious Disease"/>
            <person name="Wu L."/>
            <person name="Ma J."/>
        </authorList>
    </citation>
    <scope>NUCLEOTIDE SEQUENCE [LARGE SCALE GENOMIC DNA]</scope>
    <source>
        <strain evidence="3 4">JCM 12762</strain>
    </source>
</reference>
<dbReference type="InterPro" id="IPR019949">
    <property type="entry name" value="CmoO-like"/>
</dbReference>
<evidence type="ECO:0000313" key="4">
    <source>
        <dbReference type="Proteomes" id="UP001500943"/>
    </source>
</evidence>
<feature type="domain" description="Luciferase-like" evidence="2">
    <location>
        <begin position="9"/>
        <end position="306"/>
    </location>
</feature>
<organism evidence="3 4">
    <name type="scientific">Rhodoglobus aureus</name>
    <dbReference type="NCBI Taxonomy" id="191497"/>
    <lineage>
        <taxon>Bacteria</taxon>
        <taxon>Bacillati</taxon>
        <taxon>Actinomycetota</taxon>
        <taxon>Actinomycetes</taxon>
        <taxon>Micrococcales</taxon>
        <taxon>Microbacteriaceae</taxon>
        <taxon>Rhodoglobus</taxon>
    </lineage>
</organism>
<dbReference type="InterPro" id="IPR011251">
    <property type="entry name" value="Luciferase-like_dom"/>
</dbReference>
<proteinExistence type="predicted"/>
<gene>
    <name evidence="3" type="ORF">GCM10009655_06850</name>
</gene>
<dbReference type="EMBL" id="BAAAKW010000016">
    <property type="protein sequence ID" value="GAA1210370.1"/>
    <property type="molecule type" value="Genomic_DNA"/>
</dbReference>
<accession>A0ABN1VGM1</accession>
<dbReference type="Proteomes" id="UP001500943">
    <property type="component" value="Unassembled WGS sequence"/>
</dbReference>
<comment type="caution">
    <text evidence="3">The sequence shown here is derived from an EMBL/GenBank/DDBJ whole genome shotgun (WGS) entry which is preliminary data.</text>
</comment>
<dbReference type="InterPro" id="IPR050766">
    <property type="entry name" value="Bact_Lucif_Oxidored"/>
</dbReference>
<dbReference type="RefSeq" id="WP_343923179.1">
    <property type="nucleotide sequence ID" value="NZ_BAAAKW010000016.1"/>
</dbReference>
<dbReference type="NCBIfam" id="TIGR03558">
    <property type="entry name" value="oxido_grp_1"/>
    <property type="match status" value="1"/>
</dbReference>
<keyword evidence="4" id="KW-1185">Reference proteome</keyword>